<evidence type="ECO:0000256" key="2">
    <source>
        <dbReference type="ARBA" id="ARBA00009773"/>
    </source>
</evidence>
<dbReference type="EMBL" id="BDLU01000029">
    <property type="protein sequence ID" value="GCE82915.1"/>
    <property type="molecule type" value="Genomic_DNA"/>
</dbReference>
<feature type="transmembrane region" description="Helical" evidence="6">
    <location>
        <begin position="320"/>
        <end position="347"/>
    </location>
</feature>
<comment type="similarity">
    <text evidence="2">Belongs to the autoinducer-2 exporter (AI-2E) (TC 2.A.86) family.</text>
</comment>
<feature type="transmembrane region" description="Helical" evidence="6">
    <location>
        <begin position="254"/>
        <end position="283"/>
    </location>
</feature>
<accession>A0A4P5NTQ8</accession>
<feature type="transmembrane region" description="Helical" evidence="6">
    <location>
        <begin position="289"/>
        <end position="308"/>
    </location>
</feature>
<reference evidence="8" key="1">
    <citation type="submission" date="2017-01" db="EMBL/GenBank/DDBJ databases">
        <title>Komagataeibacter sp. MSKU9 whole genome sequencing project.</title>
        <authorList>
            <person name="Matsutani M."/>
            <person name="Naloka K."/>
            <person name="Theeragool G."/>
            <person name="Yakushi T."/>
            <person name="Matsushita K."/>
        </authorList>
    </citation>
    <scope>NUCLEOTIDE SEQUENCE [LARGE SCALE GENOMIC DNA]</scope>
    <source>
        <strain evidence="8">MSKU9</strain>
    </source>
</reference>
<evidence type="ECO:0000313" key="8">
    <source>
        <dbReference type="Proteomes" id="UP000315095"/>
    </source>
</evidence>
<proteinExistence type="inferred from homology"/>
<feature type="transmembrane region" description="Helical" evidence="6">
    <location>
        <begin position="226"/>
        <end position="247"/>
    </location>
</feature>
<dbReference type="AlphaFoldDB" id="A0A4P5P1Q7"/>
<gene>
    <name evidence="7" type="ORF">MSKU9_1056</name>
</gene>
<evidence type="ECO:0000256" key="5">
    <source>
        <dbReference type="ARBA" id="ARBA00023136"/>
    </source>
</evidence>
<keyword evidence="4 6" id="KW-1133">Transmembrane helix</keyword>
<dbReference type="Pfam" id="PF01594">
    <property type="entry name" value="AI-2E_transport"/>
    <property type="match status" value="1"/>
</dbReference>
<keyword evidence="5 6" id="KW-0472">Membrane</keyword>
<dbReference type="PANTHER" id="PTHR21716:SF4">
    <property type="entry name" value="TRANSMEMBRANE PROTEIN 245"/>
    <property type="match status" value="1"/>
</dbReference>
<evidence type="ECO:0000256" key="3">
    <source>
        <dbReference type="ARBA" id="ARBA00022692"/>
    </source>
</evidence>
<dbReference type="GO" id="GO:0016020">
    <property type="term" value="C:membrane"/>
    <property type="evidence" value="ECO:0007669"/>
    <property type="project" value="UniProtKB-SubCell"/>
</dbReference>
<evidence type="ECO:0000256" key="4">
    <source>
        <dbReference type="ARBA" id="ARBA00022989"/>
    </source>
</evidence>
<dbReference type="Proteomes" id="UP000315095">
    <property type="component" value="Unassembled WGS sequence"/>
</dbReference>
<comment type="subcellular location">
    <subcellularLocation>
        <location evidence="1">Membrane</location>
        <topology evidence="1">Multi-pass membrane protein</topology>
    </subcellularLocation>
</comment>
<evidence type="ECO:0000256" key="6">
    <source>
        <dbReference type="SAM" id="Phobius"/>
    </source>
</evidence>
<feature type="transmembrane region" description="Helical" evidence="6">
    <location>
        <begin position="73"/>
        <end position="96"/>
    </location>
</feature>
<evidence type="ECO:0000256" key="1">
    <source>
        <dbReference type="ARBA" id="ARBA00004141"/>
    </source>
</evidence>
<keyword evidence="3 6" id="KW-0812">Transmembrane</keyword>
<comment type="caution">
    <text evidence="7">The sequence shown here is derived from an EMBL/GenBank/DDBJ whole genome shotgun (WGS) entry which is preliminary data.</text>
</comment>
<dbReference type="PANTHER" id="PTHR21716">
    <property type="entry name" value="TRANSMEMBRANE PROTEIN"/>
    <property type="match status" value="1"/>
</dbReference>
<keyword evidence="8" id="KW-1185">Reference proteome</keyword>
<feature type="transmembrane region" description="Helical" evidence="6">
    <location>
        <begin position="30"/>
        <end position="53"/>
    </location>
</feature>
<name>A0A4P5P1Q7_9PROT</name>
<protein>
    <submittedName>
        <fullName evidence="7">Transporter</fullName>
    </submittedName>
</protein>
<accession>A0A4P5P1Q7</accession>
<sequence length="379" mass="40537">MGTKVLNICLSFNGRRGYATAMVERIMMGLMLGGIAFGCVLILYPFMTALLWAAILTFSTWPVFMRLRRHMSLLPAALIMTVLCALVLVVPLAAVVSSSIADVPATLQYIVDTVGTLHLPPLPARIAHIPHFGPEIVEKWQKWSVDIGSIDQVVRPYAGRIGQSILSAMMQLASGLAHLAMALFISFFFWLGGDALGDTFVAVVRRIAGVYADRILRIVGRTIRGTVYGILGTAIIQGILTSIGFAIAGISSPVLLGAVTAFVAVLPIGAPLIWIPAAVFLLLTHHPGWGIFLLLYGTIIVSGADHIIRPMFIARGAQMPYLLTVLGVLGGVLTFGGLGIFLGPVLIGVGYTLTAEFAAGDPRSKDPIPDEIREPFIEP</sequence>
<dbReference type="InterPro" id="IPR002549">
    <property type="entry name" value="AI-2E-like"/>
</dbReference>
<organism evidence="7 8">
    <name type="scientific">Komagataeibacter diospyri</name>
    <dbReference type="NCBI Taxonomy" id="1932662"/>
    <lineage>
        <taxon>Bacteria</taxon>
        <taxon>Pseudomonadati</taxon>
        <taxon>Pseudomonadota</taxon>
        <taxon>Alphaproteobacteria</taxon>
        <taxon>Acetobacterales</taxon>
        <taxon>Acetobacteraceae</taxon>
        <taxon>Komagataeibacter</taxon>
    </lineage>
</organism>
<evidence type="ECO:0000313" key="7">
    <source>
        <dbReference type="EMBL" id="GCE82915.1"/>
    </source>
</evidence>